<dbReference type="RefSeq" id="WP_162357912.1">
    <property type="nucleotide sequence ID" value="NZ_CP048209.1"/>
</dbReference>
<sequence>MPFLRFKGFTASFLKQITPSVVEEFAHIVKIPQEIVKIELLDIRIITNTPRSLEIHMFQRAQEIHDAVAFNMYRILQEFGYDNVHIFFVILSPALYYKEGKPLLHSPTRSV</sequence>
<keyword evidence="2" id="KW-1185">Reference proteome</keyword>
<dbReference type="Proteomes" id="UP000476064">
    <property type="component" value="Chromosome"/>
</dbReference>
<organism evidence="1 2">
    <name type="scientific">Paenibacillus lycopersici</name>
    <dbReference type="NCBI Taxonomy" id="2704462"/>
    <lineage>
        <taxon>Bacteria</taxon>
        <taxon>Bacillati</taxon>
        <taxon>Bacillota</taxon>
        <taxon>Bacilli</taxon>
        <taxon>Bacillales</taxon>
        <taxon>Paenibacillaceae</taxon>
        <taxon>Paenibacillus</taxon>
    </lineage>
</organism>
<dbReference type="Gene3D" id="3.30.429.10">
    <property type="entry name" value="Macrophage Migration Inhibitory Factor"/>
    <property type="match status" value="1"/>
</dbReference>
<proteinExistence type="predicted"/>
<dbReference type="InterPro" id="IPR014347">
    <property type="entry name" value="Tautomerase/MIF_sf"/>
</dbReference>
<dbReference type="AlphaFoldDB" id="A0A6C0G0T1"/>
<gene>
    <name evidence="1" type="ORF">GXP70_16885</name>
</gene>
<evidence type="ECO:0000313" key="2">
    <source>
        <dbReference type="Proteomes" id="UP000476064"/>
    </source>
</evidence>
<dbReference type="KEGG" id="plyc:GXP70_16885"/>
<evidence type="ECO:0000313" key="1">
    <source>
        <dbReference type="EMBL" id="QHT61473.1"/>
    </source>
</evidence>
<reference evidence="1 2" key="1">
    <citation type="submission" date="2020-01" db="EMBL/GenBank/DDBJ databases">
        <title>Paenibacillus sp. nov., isolated from tomato rhizosphere.</title>
        <authorList>
            <person name="Weon H.-Y."/>
            <person name="Lee S.A."/>
        </authorList>
    </citation>
    <scope>NUCLEOTIDE SEQUENCE [LARGE SCALE GENOMIC DNA]</scope>
    <source>
        <strain evidence="1 2">12200R-189</strain>
    </source>
</reference>
<dbReference type="SUPFAM" id="SSF55331">
    <property type="entry name" value="Tautomerase/MIF"/>
    <property type="match status" value="1"/>
</dbReference>
<accession>A0A6C0G0T1</accession>
<dbReference type="EMBL" id="CP048209">
    <property type="protein sequence ID" value="QHT61473.1"/>
    <property type="molecule type" value="Genomic_DNA"/>
</dbReference>
<dbReference type="InterPro" id="IPR015017">
    <property type="entry name" value="DUF1904"/>
</dbReference>
<protein>
    <submittedName>
        <fullName evidence="1">DUF1904 family protein</fullName>
    </submittedName>
</protein>
<name>A0A6C0G0T1_9BACL</name>
<dbReference type="Pfam" id="PF08921">
    <property type="entry name" value="DUF1904"/>
    <property type="match status" value="1"/>
</dbReference>